<gene>
    <name evidence="7" type="ORF">HDF14_002554</name>
</gene>
<evidence type="ECO:0000256" key="4">
    <source>
        <dbReference type="SAM" id="MobiDB-lite"/>
    </source>
</evidence>
<feature type="chain" id="PRO_5040740724" evidence="5">
    <location>
        <begin position="33"/>
        <end position="574"/>
    </location>
</feature>
<feature type="region of interest" description="Disordered" evidence="4">
    <location>
        <begin position="40"/>
        <end position="90"/>
    </location>
</feature>
<keyword evidence="2" id="KW-0472">Membrane</keyword>
<organism evidence="7 8">
    <name type="scientific">Tunturiibacter gelidiferens</name>
    <dbReference type="NCBI Taxonomy" id="3069689"/>
    <lineage>
        <taxon>Bacteria</taxon>
        <taxon>Pseudomonadati</taxon>
        <taxon>Acidobacteriota</taxon>
        <taxon>Terriglobia</taxon>
        <taxon>Terriglobales</taxon>
        <taxon>Acidobacteriaceae</taxon>
        <taxon>Tunturiibacter</taxon>
    </lineage>
</organism>
<dbReference type="InterPro" id="IPR039565">
    <property type="entry name" value="BamD-like"/>
</dbReference>
<evidence type="ECO:0000259" key="6">
    <source>
        <dbReference type="Pfam" id="PF13525"/>
    </source>
</evidence>
<feature type="compositionally biased region" description="Low complexity" evidence="4">
    <location>
        <begin position="455"/>
        <end position="480"/>
    </location>
</feature>
<name>A0A9X0QEM2_9BACT</name>
<proteinExistence type="predicted"/>
<dbReference type="Proteomes" id="UP000535182">
    <property type="component" value="Unassembled WGS sequence"/>
</dbReference>
<keyword evidence="1 5" id="KW-0732">Signal</keyword>
<dbReference type="EMBL" id="JACHEB010000005">
    <property type="protein sequence ID" value="MBB5328938.1"/>
    <property type="molecule type" value="Genomic_DNA"/>
</dbReference>
<dbReference type="Pfam" id="PF13525">
    <property type="entry name" value="YfiO"/>
    <property type="match status" value="1"/>
</dbReference>
<evidence type="ECO:0000256" key="5">
    <source>
        <dbReference type="SAM" id="SignalP"/>
    </source>
</evidence>
<evidence type="ECO:0000256" key="1">
    <source>
        <dbReference type="ARBA" id="ARBA00022729"/>
    </source>
</evidence>
<feature type="signal peptide" evidence="5">
    <location>
        <begin position="1"/>
        <end position="32"/>
    </location>
</feature>
<dbReference type="NCBIfam" id="TIGR03302">
    <property type="entry name" value="OM_YfiO"/>
    <property type="match status" value="1"/>
</dbReference>
<dbReference type="Gene3D" id="1.25.40.10">
    <property type="entry name" value="Tetratricopeptide repeat domain"/>
    <property type="match status" value="1"/>
</dbReference>
<feature type="domain" description="Outer membrane lipoprotein BamD-like" evidence="6">
    <location>
        <begin position="92"/>
        <end position="278"/>
    </location>
</feature>
<feature type="compositionally biased region" description="Basic and acidic residues" evidence="4">
    <location>
        <begin position="59"/>
        <end position="90"/>
    </location>
</feature>
<sequence length="574" mass="61141">MNKRSFFPNLRASALAGVAVAGLLTGSIAAMAQVTGSSQATTDANGQQHESATISATTPDKKDKVVQSKDTKKELRKEKSVKPADMPDQKLPDKVLYDKAIDATKRGHFDVARLDLQTLLNTYPDSQYQMKAKLAIGDSWYREGGTAALTQAEQEYKDFITFFPNAPEAAEAQMRVGDIYFRQMDKPDRDYAKAVHAEEEYRLMLQQFPESTLVPQAKQRLREVQEVMATREASIAAFYGTHNNYPATIARYQTVVDTYPQFSHMDDVLVGLGDAYEAEARYVRAMKLPEAGKARLEKIYDDQAIAAYSKVILEHSASPHVEDARDRLDAMNVKIPQPTPEQIAASVALENSRRQYRLQDRARLLVLHQPDVVMAARDGEPTLADPTPTIAPHVVNKIKSDFTDALGTNAPAAMAKPATATPADTSAAAAESSAPAAPAAPAAPLALSDVPAAADGAASGASSTTSISGAAPTPPASSGSHIGGVEILNSGSNGTTVPADGGLKAVGPTNSTPLPEVEKAGAAPDAVNDIKPGTQPAAQAGNANGKNKKPEFDKSDESDSKHKKKKGLAKLNPF</sequence>
<feature type="compositionally biased region" description="Polar residues" evidence="4">
    <location>
        <begin position="40"/>
        <end position="58"/>
    </location>
</feature>
<evidence type="ECO:0000313" key="8">
    <source>
        <dbReference type="Proteomes" id="UP000535182"/>
    </source>
</evidence>
<evidence type="ECO:0000256" key="3">
    <source>
        <dbReference type="ARBA" id="ARBA00023237"/>
    </source>
</evidence>
<accession>A0A9X0QEM2</accession>
<comment type="caution">
    <text evidence="7">The sequence shown here is derived from an EMBL/GenBank/DDBJ whole genome shotgun (WGS) entry which is preliminary data.</text>
</comment>
<feature type="region of interest" description="Disordered" evidence="4">
    <location>
        <begin position="455"/>
        <end position="574"/>
    </location>
</feature>
<dbReference type="InterPro" id="IPR011990">
    <property type="entry name" value="TPR-like_helical_dom_sf"/>
</dbReference>
<feature type="compositionally biased region" description="Basic and acidic residues" evidence="4">
    <location>
        <begin position="548"/>
        <end position="560"/>
    </location>
</feature>
<dbReference type="AlphaFoldDB" id="A0A9X0QEM2"/>
<evidence type="ECO:0000256" key="2">
    <source>
        <dbReference type="ARBA" id="ARBA00023136"/>
    </source>
</evidence>
<keyword evidence="3" id="KW-0998">Cell outer membrane</keyword>
<dbReference type="RefSeq" id="WP_183976956.1">
    <property type="nucleotide sequence ID" value="NZ_JACHEB010000005.1"/>
</dbReference>
<keyword evidence="8" id="KW-1185">Reference proteome</keyword>
<evidence type="ECO:0000313" key="7">
    <source>
        <dbReference type="EMBL" id="MBB5328938.1"/>
    </source>
</evidence>
<reference evidence="7 8" key="1">
    <citation type="submission" date="2020-08" db="EMBL/GenBank/DDBJ databases">
        <title>Genomic Encyclopedia of Type Strains, Phase IV (KMG-V): Genome sequencing to study the core and pangenomes of soil and plant-associated prokaryotes.</title>
        <authorList>
            <person name="Whitman W."/>
        </authorList>
    </citation>
    <scope>NUCLEOTIDE SEQUENCE [LARGE SCALE GENOMIC DNA]</scope>
    <source>
        <strain evidence="7 8">X5P2</strain>
    </source>
</reference>
<feature type="compositionally biased region" description="Low complexity" evidence="4">
    <location>
        <begin position="532"/>
        <end position="545"/>
    </location>
</feature>
<protein>
    <submittedName>
        <fullName evidence="7">Outer membrane protein assembly factor BamD</fullName>
    </submittedName>
</protein>
<dbReference type="InterPro" id="IPR017689">
    <property type="entry name" value="BamD"/>
</dbReference>
<feature type="region of interest" description="Disordered" evidence="4">
    <location>
        <begin position="413"/>
        <end position="432"/>
    </location>
</feature>